<evidence type="ECO:0000256" key="2">
    <source>
        <dbReference type="ARBA" id="ARBA00022737"/>
    </source>
</evidence>
<dbReference type="Pfam" id="PF13620">
    <property type="entry name" value="CarboxypepD_reg"/>
    <property type="match status" value="2"/>
</dbReference>
<dbReference type="GO" id="GO:0006508">
    <property type="term" value="P:proteolysis"/>
    <property type="evidence" value="ECO:0007669"/>
    <property type="project" value="InterPro"/>
</dbReference>
<dbReference type="SUPFAM" id="SSF52743">
    <property type="entry name" value="Subtilisin-like"/>
    <property type="match status" value="1"/>
</dbReference>
<dbReference type="CDD" id="cd04056">
    <property type="entry name" value="Peptidases_S53"/>
    <property type="match status" value="1"/>
</dbReference>
<dbReference type="InterPro" id="IPR030400">
    <property type="entry name" value="Sedolisin_dom"/>
</dbReference>
<dbReference type="Proteomes" id="UP001236014">
    <property type="component" value="Chromosome"/>
</dbReference>
<evidence type="ECO:0000313" key="6">
    <source>
        <dbReference type="Proteomes" id="UP001236014"/>
    </source>
</evidence>
<dbReference type="GO" id="GO:0004252">
    <property type="term" value="F:serine-type endopeptidase activity"/>
    <property type="evidence" value="ECO:0007669"/>
    <property type="project" value="InterPro"/>
</dbReference>
<keyword evidence="6" id="KW-1185">Reference proteome</keyword>
<dbReference type="KEGG" id="acab:QRX50_40150"/>
<feature type="domain" description="Peptidase S53" evidence="4">
    <location>
        <begin position="127"/>
        <end position="456"/>
    </location>
</feature>
<evidence type="ECO:0000313" key="5">
    <source>
        <dbReference type="EMBL" id="WIX77559.1"/>
    </source>
</evidence>
<dbReference type="RefSeq" id="WP_285968300.1">
    <property type="nucleotide sequence ID" value="NZ_CP127294.1"/>
</dbReference>
<sequence>MRVPRGRLLALILPVLAGLALVVGTTQPGLLPGTTQPQTSADAPAQAAGQAVLDAASTSGDAKPVAADKATRTATGKTAAKAPKALYAPTGCNPAKPKPHTVTCNSLFKAGTDLRPLTSNAGPLPDSLGPADIKAAYDLPDGGAGKTVAIIDALGDSHAEADLAVYRAQYGLPPCTTDNGCFRKVDQNGGVNYPADDDGWAQETALDLDAVSAACPACHILLVEGASTSPYDIVVAVDTAVRLGAKFISNSYGIDGEDPEEGTLDSHYTVPGVAMVASTGDHAYGLQDWPAANPNVVAAGGTNLYRDPANPRGWSEQAWSDAGSGCSPYEPKPEYQQELATGCANRAIADVSAIADPASGFAIYDSGKSGGWGQVGGTSLSSPLIASMFALAGDPRPGTNPATYAYFNHGNDLYDVTEGTNGSCATVLCTAGPGWDGPTGLGSPHGVATLAYTPQGTVAGHVRDTAGTPIAGATVTATGNGTGNVYHATTDAQGAYHLAVAADSYQIAVTRFGYENGSGSLSIVDGQAATSDYAVTKIATQAVSGTVTDGSGHGWPLYAKITVDGYPGGAVYTDPFSGHYSVDLPQGAAYQLHVSAVQPGYQPIDKQVTVADSGVRQNFTAAVDPNACTALGYGHAALTRFDGWLGTTPKDGWTVTNADPASTGWTFDNGIELFNFISSGNYALASPITRDGKAEDTTFLSPVLDLTGDDAPVLSFGGVYVPDGNSAFDADLSLDGGATWSSLAHHTTELVQTQVSIPLPQAAGKDSVRVRFHFQGGGNSLAELDDVVVGSCTAGEGGLVAGVVTDANNGRPLDDVTVADSAAAARSAVSSPTPDDAALADGFYELFDTTGAHQYTASLPRYSSPALSTTTGLNSVARLDVKLKAGQLAVGSTALAVSKTMGQIANQTVKLTNTGTAPVHVSLGEHVTGFTGVDPSAAAGWQPLANVPEFTYESALGGYQGKIYSAGGMPMHMLSPSARSYVYDPVTAAWSPIADMPEPVMRGAAAFLNGSLYVVGGAGMPGVLSTTYAYHPQTNTWSRLADLPAKVYGATAATLGGKLYVVGGCASVCGKDPVKTAFVYDPVRNAWSALPDYPEAESDAACAGIHGEIVCAGGYVGGVTNIKSTYVFKPGSAAWTKVADAPYEVSQMAYSGANGRLQLAGGETGTGSVVSQAGETAHTIEYDPVSDKWSSLPDLPQEYYGGGRGACALYQVGSLVPALRTTAMLPGYDQCGDDDAGWLSEGSTELDLAPGATAKVAVTVDSGKVTQPGKYTATIALDTDSPYAVAALPVTLQAAAPKAWGELSGTVTDTASGAPVSDATVQVCTMVHNGVCGEVSYTLKTDAQGHYRLWLDKGYNPLMVTVAANGYQPQFRQVKVMAGTATVYDVALPKI</sequence>
<dbReference type="Gene3D" id="2.120.10.80">
    <property type="entry name" value="Kelch-type beta propeller"/>
    <property type="match status" value="1"/>
</dbReference>
<dbReference type="Pfam" id="PF24681">
    <property type="entry name" value="Kelch_KLHDC2_KLHL20_DRC7"/>
    <property type="match status" value="1"/>
</dbReference>
<organism evidence="5 6">
    <name type="scientific">Amycolatopsis carbonis</name>
    <dbReference type="NCBI Taxonomy" id="715471"/>
    <lineage>
        <taxon>Bacteria</taxon>
        <taxon>Bacillati</taxon>
        <taxon>Actinomycetota</taxon>
        <taxon>Actinomycetes</taxon>
        <taxon>Pseudonocardiales</taxon>
        <taxon>Pseudonocardiaceae</taxon>
        <taxon>Amycolatopsis</taxon>
    </lineage>
</organism>
<evidence type="ECO:0000259" key="4">
    <source>
        <dbReference type="PROSITE" id="PS51695"/>
    </source>
</evidence>
<feature type="region of interest" description="Disordered" evidence="3">
    <location>
        <begin position="55"/>
        <end position="79"/>
    </location>
</feature>
<accession>A0A9Y2MW37</accession>
<dbReference type="SMART" id="SM00612">
    <property type="entry name" value="Kelch"/>
    <property type="match status" value="5"/>
</dbReference>
<evidence type="ECO:0000256" key="1">
    <source>
        <dbReference type="ARBA" id="ARBA00022441"/>
    </source>
</evidence>
<evidence type="ECO:0000256" key="3">
    <source>
        <dbReference type="SAM" id="MobiDB-lite"/>
    </source>
</evidence>
<gene>
    <name evidence="5" type="ORF">QRX50_40150</name>
</gene>
<keyword evidence="1" id="KW-0880">Kelch repeat</keyword>
<reference evidence="5 6" key="1">
    <citation type="submission" date="2023-06" db="EMBL/GenBank/DDBJ databases">
        <authorList>
            <person name="Oyuntsetseg B."/>
            <person name="Kim S.B."/>
        </authorList>
    </citation>
    <scope>NUCLEOTIDE SEQUENCE [LARGE SCALE GENOMIC DNA]</scope>
    <source>
        <strain evidence="5 6">2-15</strain>
    </source>
</reference>
<dbReference type="Gene3D" id="2.60.40.1120">
    <property type="entry name" value="Carboxypeptidase-like, regulatory domain"/>
    <property type="match status" value="4"/>
</dbReference>
<dbReference type="InterPro" id="IPR006652">
    <property type="entry name" value="Kelch_1"/>
</dbReference>
<dbReference type="InterPro" id="IPR036852">
    <property type="entry name" value="Peptidase_S8/S53_dom_sf"/>
</dbReference>
<dbReference type="Gene3D" id="3.40.50.200">
    <property type="entry name" value="Peptidase S8/S53 domain"/>
    <property type="match status" value="1"/>
</dbReference>
<dbReference type="PANTHER" id="PTHR46344:SF27">
    <property type="entry name" value="KELCH REPEAT SUPERFAMILY PROTEIN"/>
    <property type="match status" value="1"/>
</dbReference>
<dbReference type="SUPFAM" id="SSF117281">
    <property type="entry name" value="Kelch motif"/>
    <property type="match status" value="1"/>
</dbReference>
<protein>
    <submittedName>
        <fullName evidence="5">Carboxypeptidase regulatory-like domain-containing protein</fullName>
    </submittedName>
</protein>
<dbReference type="PROSITE" id="PS51695">
    <property type="entry name" value="SEDOLISIN"/>
    <property type="match status" value="1"/>
</dbReference>
<dbReference type="Gene3D" id="2.60.120.260">
    <property type="entry name" value="Galactose-binding domain-like"/>
    <property type="match status" value="1"/>
</dbReference>
<dbReference type="SUPFAM" id="SSF49464">
    <property type="entry name" value="Carboxypeptidase regulatory domain-like"/>
    <property type="match status" value="3"/>
</dbReference>
<name>A0A9Y2MW37_9PSEU</name>
<dbReference type="InterPro" id="IPR015915">
    <property type="entry name" value="Kelch-typ_b-propeller"/>
</dbReference>
<dbReference type="PANTHER" id="PTHR46344">
    <property type="entry name" value="OS02G0202900 PROTEIN"/>
    <property type="match status" value="1"/>
</dbReference>
<dbReference type="EMBL" id="CP127294">
    <property type="protein sequence ID" value="WIX77559.1"/>
    <property type="molecule type" value="Genomic_DNA"/>
</dbReference>
<keyword evidence="2" id="KW-0677">Repeat</keyword>
<dbReference type="InterPro" id="IPR008969">
    <property type="entry name" value="CarboxyPept-like_regulatory"/>
</dbReference>
<proteinExistence type="predicted"/>